<proteinExistence type="predicted"/>
<dbReference type="Proteomes" id="UP000230959">
    <property type="component" value="Unassembled WGS sequence"/>
</dbReference>
<organism evidence="2 3">
    <name type="scientific">Candidatus Terrybacteria bacterium CG10_big_fil_rev_8_21_14_0_10_41_10</name>
    <dbReference type="NCBI Taxonomy" id="1975026"/>
    <lineage>
        <taxon>Bacteria</taxon>
        <taxon>Candidatus Terryibacteriota</taxon>
    </lineage>
</organism>
<comment type="caution">
    <text evidence="2">The sequence shown here is derived from an EMBL/GenBank/DDBJ whole genome shotgun (WGS) entry which is preliminary data.</text>
</comment>
<accession>A0A2M8LBY1</accession>
<dbReference type="AlphaFoldDB" id="A0A2M8LBY1"/>
<reference evidence="3" key="1">
    <citation type="submission" date="2017-09" db="EMBL/GenBank/DDBJ databases">
        <title>Depth-based differentiation of microbial function through sediment-hosted aquifers and enrichment of novel symbionts in the deep terrestrial subsurface.</title>
        <authorList>
            <person name="Probst A.J."/>
            <person name="Ladd B."/>
            <person name="Jarett J.K."/>
            <person name="Geller-Mcgrath D.E."/>
            <person name="Sieber C.M.K."/>
            <person name="Emerson J.B."/>
            <person name="Anantharaman K."/>
            <person name="Thomas B.C."/>
            <person name="Malmstrom R."/>
            <person name="Stieglmeier M."/>
            <person name="Klingl A."/>
            <person name="Woyke T."/>
            <person name="Ryan C.M."/>
            <person name="Banfield J.F."/>
        </authorList>
    </citation>
    <scope>NUCLEOTIDE SEQUENCE [LARGE SCALE GENOMIC DNA]</scope>
</reference>
<name>A0A2M8LBY1_9BACT</name>
<gene>
    <name evidence="2" type="ORF">COV02_00180</name>
</gene>
<protein>
    <submittedName>
        <fullName evidence="2">Uncharacterized protein</fullName>
    </submittedName>
</protein>
<evidence type="ECO:0000313" key="3">
    <source>
        <dbReference type="Proteomes" id="UP000230959"/>
    </source>
</evidence>
<evidence type="ECO:0000313" key="2">
    <source>
        <dbReference type="EMBL" id="PJE74115.1"/>
    </source>
</evidence>
<dbReference type="EMBL" id="PFER01000003">
    <property type="protein sequence ID" value="PJE74115.1"/>
    <property type="molecule type" value="Genomic_DNA"/>
</dbReference>
<feature type="region of interest" description="Disordered" evidence="1">
    <location>
        <begin position="1"/>
        <end position="23"/>
    </location>
</feature>
<sequence>MGKLEALNPKSTTPKGRRRRQIPEAVEPFIIKERDYSPQLSKDKLSVMITDLKKQQYICSQLPAVESHMLWTDT</sequence>
<evidence type="ECO:0000256" key="1">
    <source>
        <dbReference type="SAM" id="MobiDB-lite"/>
    </source>
</evidence>